<protein>
    <submittedName>
        <fullName evidence="10">N-acetylglucosamine-6-phosphate deacetylase</fullName>
        <ecNumber evidence="10">3.5.1.25</ecNumber>
    </submittedName>
</protein>
<dbReference type="PIRSF" id="PIRSF038994">
    <property type="entry name" value="NagA"/>
    <property type="match status" value="1"/>
</dbReference>
<organism evidence="10 11">
    <name type="scientific">Parahaliea mediterranea</name>
    <dbReference type="NCBI Taxonomy" id="651086"/>
    <lineage>
        <taxon>Bacteria</taxon>
        <taxon>Pseudomonadati</taxon>
        <taxon>Pseudomonadota</taxon>
        <taxon>Gammaproteobacteria</taxon>
        <taxon>Cellvibrionales</taxon>
        <taxon>Halieaceae</taxon>
        <taxon>Parahaliea</taxon>
    </lineage>
</organism>
<dbReference type="RefSeq" id="WP_206558504.1">
    <property type="nucleotide sequence ID" value="NZ_JAFKCZ010000001.1"/>
</dbReference>
<evidence type="ECO:0000256" key="4">
    <source>
        <dbReference type="ARBA" id="ARBA00023277"/>
    </source>
</evidence>
<dbReference type="SUPFAM" id="SSF51338">
    <property type="entry name" value="Composite domain of metallo-dependent hydrolases"/>
    <property type="match status" value="1"/>
</dbReference>
<dbReference type="Gene3D" id="3.20.20.140">
    <property type="entry name" value="Metal-dependent hydrolases"/>
    <property type="match status" value="1"/>
</dbReference>
<keyword evidence="11" id="KW-1185">Reference proteome</keyword>
<dbReference type="PANTHER" id="PTHR11113">
    <property type="entry name" value="N-ACETYLGLUCOSAMINE-6-PHOSPHATE DEACETYLASE"/>
    <property type="match status" value="1"/>
</dbReference>
<feature type="binding site" evidence="7">
    <location>
        <position position="226"/>
    </location>
    <ligand>
        <name>substrate</name>
    </ligand>
</feature>
<feature type="binding site" evidence="8">
    <location>
        <position position="194"/>
    </location>
    <ligand>
        <name>Zn(2+)</name>
        <dbReference type="ChEBI" id="CHEBI:29105"/>
    </ligand>
</feature>
<sequence>MIRALLTPRLFDGDRWRGCCAVLLDGHMVRAIVGRDDIPPGTPCLELAGGFLAPGFIDIQVNGGGGVLLNNSPDRAGIERMVAAHRATGTTAMLPTVISDTPAVQRAAAMAVRAAMAAGNSGVLGIHIEGPFFAAARRGTHRADMIREPSSEDLRWLAALASEVPTVVTLAPEHLPAGAIATLTAAGVRVCAGHTDASYQQIAAARAEGLRGFTHLFNAMSPLASREPGAVGAALDGGDCWAGIIADGHHVHPASIRVAQRALPAGKLCLVTDAMATVGDSRDWFELYGERIEVRGGRLVNAEGALAGSAIGMIDAVRYCHREVGLPLVECLRMASRYPATFLGEEHRLGRIAPGYRADLLHLDNDLRVLDTWAAGQHQSHLQAGGQQDQQA</sequence>
<proteinExistence type="inferred from homology"/>
<keyword evidence="3 5" id="KW-0378">Hydrolase</keyword>
<evidence type="ECO:0000256" key="1">
    <source>
        <dbReference type="ARBA" id="ARBA00010716"/>
    </source>
</evidence>
<feature type="active site" description="Proton donor/acceptor" evidence="6">
    <location>
        <position position="273"/>
    </location>
</feature>
<dbReference type="Proteomes" id="UP000664303">
    <property type="component" value="Unassembled WGS sequence"/>
</dbReference>
<dbReference type="AlphaFoldDB" id="A0A939DB81"/>
<feature type="binding site" evidence="8">
    <location>
        <position position="129"/>
    </location>
    <ligand>
        <name>Zn(2+)</name>
        <dbReference type="ChEBI" id="CHEBI:29105"/>
    </ligand>
</feature>
<dbReference type="NCBIfam" id="TIGR00221">
    <property type="entry name" value="nagA"/>
    <property type="match status" value="1"/>
</dbReference>
<evidence type="ECO:0000256" key="8">
    <source>
        <dbReference type="PIRSR" id="PIRSR038994-3"/>
    </source>
</evidence>
<keyword evidence="4 5" id="KW-0119">Carbohydrate metabolism</keyword>
<dbReference type="PANTHER" id="PTHR11113:SF14">
    <property type="entry name" value="N-ACETYLGLUCOSAMINE-6-PHOSPHATE DEACETYLASE"/>
    <property type="match status" value="1"/>
</dbReference>
<evidence type="ECO:0000256" key="2">
    <source>
        <dbReference type="ARBA" id="ARBA00022723"/>
    </source>
</evidence>
<evidence type="ECO:0000259" key="9">
    <source>
        <dbReference type="Pfam" id="PF01979"/>
    </source>
</evidence>
<dbReference type="GO" id="GO:0046872">
    <property type="term" value="F:metal ion binding"/>
    <property type="evidence" value="ECO:0007669"/>
    <property type="project" value="UniProtKB-KW"/>
</dbReference>
<reference evidence="10" key="1">
    <citation type="submission" date="2021-02" db="EMBL/GenBank/DDBJ databases">
        <title>PHA producing bacteria isolated from coastal sediment in Guangdong, Shenzhen.</title>
        <authorList>
            <person name="Zheng W."/>
            <person name="Yu S."/>
            <person name="Huang Y."/>
        </authorList>
    </citation>
    <scope>NUCLEOTIDE SEQUENCE</scope>
    <source>
        <strain evidence="10">TN14-10</strain>
    </source>
</reference>
<comment type="caution">
    <text evidence="10">The sequence shown here is derived from an EMBL/GenBank/DDBJ whole genome shotgun (WGS) entry which is preliminary data.</text>
</comment>
<accession>A0A939DB81</accession>
<evidence type="ECO:0000256" key="5">
    <source>
        <dbReference type="PIRNR" id="PIRNR038994"/>
    </source>
</evidence>
<dbReference type="Gene3D" id="2.30.40.10">
    <property type="entry name" value="Urease, subunit C, domain 1"/>
    <property type="match status" value="1"/>
</dbReference>
<evidence type="ECO:0000256" key="7">
    <source>
        <dbReference type="PIRSR" id="PIRSR038994-2"/>
    </source>
</evidence>
<feature type="domain" description="Amidohydrolase-related" evidence="9">
    <location>
        <begin position="52"/>
        <end position="371"/>
    </location>
</feature>
<comment type="similarity">
    <text evidence="1 5">Belongs to the metallo-dependent hydrolases superfamily. NagA family.</text>
</comment>
<dbReference type="InterPro" id="IPR003764">
    <property type="entry name" value="GlcNAc_6-P_deAcase"/>
</dbReference>
<dbReference type="CDD" id="cd00854">
    <property type="entry name" value="NagA"/>
    <property type="match status" value="1"/>
</dbReference>
<dbReference type="InterPro" id="IPR006680">
    <property type="entry name" value="Amidohydro-rel"/>
</dbReference>
<name>A0A939DB81_9GAMM</name>
<evidence type="ECO:0000313" key="10">
    <source>
        <dbReference type="EMBL" id="MBN7795058.1"/>
    </source>
</evidence>
<dbReference type="InterPro" id="IPR011059">
    <property type="entry name" value="Metal-dep_hydrolase_composite"/>
</dbReference>
<dbReference type="Pfam" id="PF01979">
    <property type="entry name" value="Amidohydro_1"/>
    <property type="match status" value="1"/>
</dbReference>
<dbReference type="EMBL" id="JAFKCZ010000001">
    <property type="protein sequence ID" value="MBN7795058.1"/>
    <property type="molecule type" value="Genomic_DNA"/>
</dbReference>
<dbReference type="GO" id="GO:0008448">
    <property type="term" value="F:N-acetylglucosamine-6-phosphate deacetylase activity"/>
    <property type="evidence" value="ECO:0007669"/>
    <property type="project" value="UniProtKB-EC"/>
</dbReference>
<feature type="binding site" evidence="7">
    <location>
        <begin position="218"/>
        <end position="219"/>
    </location>
    <ligand>
        <name>substrate</name>
    </ligand>
</feature>
<evidence type="ECO:0000256" key="6">
    <source>
        <dbReference type="PIRSR" id="PIRSR038994-1"/>
    </source>
</evidence>
<gene>
    <name evidence="10" type="primary">nagA</name>
    <name evidence="10" type="ORF">JYP50_00550</name>
</gene>
<feature type="binding site" evidence="7">
    <location>
        <position position="140"/>
    </location>
    <ligand>
        <name>substrate</name>
    </ligand>
</feature>
<evidence type="ECO:0000313" key="11">
    <source>
        <dbReference type="Proteomes" id="UP000664303"/>
    </source>
</evidence>
<evidence type="ECO:0000256" key="3">
    <source>
        <dbReference type="ARBA" id="ARBA00022801"/>
    </source>
</evidence>
<feature type="binding site" evidence="7">
    <location>
        <position position="250"/>
    </location>
    <ligand>
        <name>substrate</name>
    </ligand>
</feature>
<dbReference type="InterPro" id="IPR032466">
    <property type="entry name" value="Metal_Hydrolase"/>
</dbReference>
<feature type="binding site" evidence="8">
    <location>
        <position position="215"/>
    </location>
    <ligand>
        <name>Zn(2+)</name>
        <dbReference type="ChEBI" id="CHEBI:29105"/>
    </ligand>
</feature>
<comment type="cofactor">
    <cofactor evidence="8">
        <name>a divalent metal cation</name>
        <dbReference type="ChEBI" id="CHEBI:60240"/>
    </cofactor>
    <text evidence="8">Binds 1 divalent metal cation per subunit.</text>
</comment>
<dbReference type="SUPFAM" id="SSF51556">
    <property type="entry name" value="Metallo-dependent hydrolases"/>
    <property type="match status" value="1"/>
</dbReference>
<feature type="binding site" evidence="7">
    <location>
        <begin position="306"/>
        <end position="308"/>
    </location>
    <ligand>
        <name>substrate</name>
    </ligand>
</feature>
<keyword evidence="2 8" id="KW-0479">Metal-binding</keyword>
<dbReference type="EC" id="3.5.1.25" evidence="10"/>
<dbReference type="GO" id="GO:0006046">
    <property type="term" value="P:N-acetylglucosamine catabolic process"/>
    <property type="evidence" value="ECO:0007669"/>
    <property type="project" value="TreeGrafter"/>
</dbReference>